<comment type="caution">
    <text evidence="4">The sequence shown here is derived from an EMBL/GenBank/DDBJ whole genome shotgun (WGS) entry which is preliminary data.</text>
</comment>
<reference evidence="4" key="1">
    <citation type="journal article" date="2021" name="Open Biol.">
        <title>Shared evolutionary footprints suggest mitochondrial oxidative damage underlies multiple complex I losses in fungi.</title>
        <authorList>
            <person name="Schikora-Tamarit M.A."/>
            <person name="Marcet-Houben M."/>
            <person name="Nosek J."/>
            <person name="Gabaldon T."/>
        </authorList>
    </citation>
    <scope>NUCLEOTIDE SEQUENCE</scope>
    <source>
        <strain evidence="4">CBS6341</strain>
    </source>
</reference>
<dbReference type="EMBL" id="JAEUBF010000681">
    <property type="protein sequence ID" value="KAH3676085.1"/>
    <property type="molecule type" value="Genomic_DNA"/>
</dbReference>
<feature type="compositionally biased region" description="Polar residues" evidence="3">
    <location>
        <begin position="44"/>
        <end position="58"/>
    </location>
</feature>
<evidence type="ECO:0000256" key="3">
    <source>
        <dbReference type="SAM" id="MobiDB-lite"/>
    </source>
</evidence>
<evidence type="ECO:0000313" key="4">
    <source>
        <dbReference type="EMBL" id="KAH3676085.1"/>
    </source>
</evidence>
<comment type="subcellular location">
    <subcellularLocation>
        <location evidence="1">Mitochondrion</location>
    </subcellularLocation>
</comment>
<dbReference type="Proteomes" id="UP000769528">
    <property type="component" value="Unassembled WGS sequence"/>
</dbReference>
<evidence type="ECO:0000256" key="2">
    <source>
        <dbReference type="ARBA" id="ARBA00023128"/>
    </source>
</evidence>
<dbReference type="Pfam" id="PF08692">
    <property type="entry name" value="Pet20"/>
    <property type="match status" value="1"/>
</dbReference>
<dbReference type="OrthoDB" id="3980774at2759"/>
<reference evidence="4" key="2">
    <citation type="submission" date="2021-01" db="EMBL/GenBank/DDBJ databases">
        <authorList>
            <person name="Schikora-Tamarit M.A."/>
        </authorList>
    </citation>
    <scope>NUCLEOTIDE SEQUENCE</scope>
    <source>
        <strain evidence="4">CBS6341</strain>
    </source>
</reference>
<evidence type="ECO:0000313" key="5">
    <source>
        <dbReference type="Proteomes" id="UP000769528"/>
    </source>
</evidence>
<dbReference type="GO" id="GO:0005739">
    <property type="term" value="C:mitochondrion"/>
    <property type="evidence" value="ECO:0007669"/>
    <property type="project" value="UniProtKB-SubCell"/>
</dbReference>
<keyword evidence="5" id="KW-1185">Reference proteome</keyword>
<dbReference type="AlphaFoldDB" id="A0A9P8TEX6"/>
<sequence>MVGMRILTETSMLLRIHNLKIKVPRGSSKVFGRFHSSSSSSPSDTANVGNSEHNSNTNTKHKPSFKQAAQVKTSSLSKLKTNSIRLSTPTNIPSVPTTKYIDTNSLKKDIFFTGFRPILSPIKSSSTTKSISGFMKKQTVSLSWNFSACNLEKFDDYSAVPQFIVDKLVPFNTPGKPGNEIIIDNLKLSRLREENERKQYQEDVYEFLKYFRSK</sequence>
<keyword evidence="2" id="KW-0496">Mitochondrion</keyword>
<organism evidence="4 5">
    <name type="scientific">Wickerhamomyces mucosus</name>
    <dbReference type="NCBI Taxonomy" id="1378264"/>
    <lineage>
        <taxon>Eukaryota</taxon>
        <taxon>Fungi</taxon>
        <taxon>Dikarya</taxon>
        <taxon>Ascomycota</taxon>
        <taxon>Saccharomycotina</taxon>
        <taxon>Saccharomycetes</taxon>
        <taxon>Phaffomycetales</taxon>
        <taxon>Wickerhamomycetaceae</taxon>
        <taxon>Wickerhamomyces</taxon>
    </lineage>
</organism>
<feature type="region of interest" description="Disordered" evidence="3">
    <location>
        <begin position="32"/>
        <end position="66"/>
    </location>
</feature>
<protein>
    <submittedName>
        <fullName evidence="4">Uncharacterized protein</fullName>
    </submittedName>
</protein>
<evidence type="ECO:0000256" key="1">
    <source>
        <dbReference type="ARBA" id="ARBA00004173"/>
    </source>
</evidence>
<accession>A0A9P8TEX6</accession>
<proteinExistence type="predicted"/>
<name>A0A9P8TEX6_9ASCO</name>
<gene>
    <name evidence="4" type="ORF">WICMUC_002382</name>
</gene>
<dbReference type="InterPro" id="IPR014804">
    <property type="entry name" value="Pet20-like"/>
</dbReference>